<accession>A0A1M5IZS1</accession>
<dbReference type="Proteomes" id="UP000183988">
    <property type="component" value="Unassembled WGS sequence"/>
</dbReference>
<dbReference type="EMBL" id="FQVW01000027">
    <property type="protein sequence ID" value="SHG33806.1"/>
    <property type="molecule type" value="Genomic_DNA"/>
</dbReference>
<evidence type="ECO:0000313" key="3">
    <source>
        <dbReference type="Proteomes" id="UP000183988"/>
    </source>
</evidence>
<feature type="compositionally biased region" description="Basic and acidic residues" evidence="1">
    <location>
        <begin position="255"/>
        <end position="278"/>
    </location>
</feature>
<keyword evidence="3" id="KW-1185">Reference proteome</keyword>
<evidence type="ECO:0000313" key="2">
    <source>
        <dbReference type="EMBL" id="SHG33806.1"/>
    </source>
</evidence>
<evidence type="ECO:0000256" key="1">
    <source>
        <dbReference type="SAM" id="MobiDB-lite"/>
    </source>
</evidence>
<organism evidence="2 3">
    <name type="scientific">Ornithinibacillus halophilus</name>
    <dbReference type="NCBI Taxonomy" id="930117"/>
    <lineage>
        <taxon>Bacteria</taxon>
        <taxon>Bacillati</taxon>
        <taxon>Bacillota</taxon>
        <taxon>Bacilli</taxon>
        <taxon>Bacillales</taxon>
        <taxon>Bacillaceae</taxon>
        <taxon>Ornithinibacillus</taxon>
    </lineage>
</organism>
<feature type="region of interest" description="Disordered" evidence="1">
    <location>
        <begin position="253"/>
        <end position="293"/>
    </location>
</feature>
<sequence>MIVILINPRLLLDILIYGMRGIIVNLNCIKAIKEKLDYYNHNSSCVGVRVYLNNGDTLTLYGNYSSCSPLQTQLFNIVGIHEKNFTVLLCSINPNNSRNTNKEMISIHLNHILGLQLEKIRYQKIKTKEAKPKQDKSTQQKLRDDITTHQNVIKPINVHSTSKQVKRLPDPKVKQTISNDTKQNNDEKPKKEENNEQNLVPSNTESRTKPHKPPIKTDQADNESNDDFNKKIVILVSLLLYSIFRTISEFIAMEQSKDEADHKEDRPSKEEEKDDKPCESQYPPKKPEENCKE</sequence>
<feature type="compositionally biased region" description="Basic and acidic residues" evidence="1">
    <location>
        <begin position="126"/>
        <end position="147"/>
    </location>
</feature>
<feature type="region of interest" description="Disordered" evidence="1">
    <location>
        <begin position="126"/>
        <end position="224"/>
    </location>
</feature>
<gene>
    <name evidence="2" type="ORF">SAMN05216225_102715</name>
</gene>
<dbReference type="AlphaFoldDB" id="A0A1M5IZS1"/>
<feature type="compositionally biased region" description="Basic and acidic residues" evidence="1">
    <location>
        <begin position="183"/>
        <end position="194"/>
    </location>
</feature>
<proteinExistence type="predicted"/>
<reference evidence="2 3" key="1">
    <citation type="submission" date="2016-11" db="EMBL/GenBank/DDBJ databases">
        <authorList>
            <person name="Jaros S."/>
            <person name="Januszkiewicz K."/>
            <person name="Wedrychowicz H."/>
        </authorList>
    </citation>
    <scope>NUCLEOTIDE SEQUENCE [LARGE SCALE GENOMIC DNA]</scope>
    <source>
        <strain evidence="2 3">IBRC-M 10683</strain>
    </source>
</reference>
<name>A0A1M5IZS1_9BACI</name>
<protein>
    <submittedName>
        <fullName evidence="2">Uncharacterized protein</fullName>
    </submittedName>
</protein>